<comment type="caution">
    <text evidence="1">The sequence shown here is derived from an EMBL/GenBank/DDBJ whole genome shotgun (WGS) entry which is preliminary data.</text>
</comment>
<reference evidence="1" key="1">
    <citation type="submission" date="2022-08" db="EMBL/GenBank/DDBJ databases">
        <authorList>
            <person name="Kallberg Y."/>
            <person name="Tangrot J."/>
            <person name="Rosling A."/>
        </authorList>
    </citation>
    <scope>NUCLEOTIDE SEQUENCE</scope>
    <source>
        <strain evidence="1">Wild A</strain>
    </source>
</reference>
<feature type="non-terminal residue" evidence="1">
    <location>
        <position position="82"/>
    </location>
</feature>
<keyword evidence="2" id="KW-1185">Reference proteome</keyword>
<evidence type="ECO:0000313" key="2">
    <source>
        <dbReference type="Proteomes" id="UP001153678"/>
    </source>
</evidence>
<organism evidence="1 2">
    <name type="scientific">Funneliformis geosporum</name>
    <dbReference type="NCBI Taxonomy" id="1117311"/>
    <lineage>
        <taxon>Eukaryota</taxon>
        <taxon>Fungi</taxon>
        <taxon>Fungi incertae sedis</taxon>
        <taxon>Mucoromycota</taxon>
        <taxon>Glomeromycotina</taxon>
        <taxon>Glomeromycetes</taxon>
        <taxon>Glomerales</taxon>
        <taxon>Glomeraceae</taxon>
        <taxon>Funneliformis</taxon>
    </lineage>
</organism>
<accession>A0A9W4TD85</accession>
<feature type="non-terminal residue" evidence="1">
    <location>
        <position position="1"/>
    </location>
</feature>
<gene>
    <name evidence="1" type="ORF">FWILDA_LOCUS19637</name>
</gene>
<evidence type="ECO:0000313" key="1">
    <source>
        <dbReference type="EMBL" id="CAI2200574.1"/>
    </source>
</evidence>
<sequence length="82" mass="9119">SRGFFSVCKHTHRSLQSADLLPSRSIARSEFPPLSTIPHCCLPPLPYCSSADATYPRHLAKALRLPFLVETRICGILSPTKR</sequence>
<name>A0A9W4TD85_9GLOM</name>
<proteinExistence type="predicted"/>
<dbReference type="EMBL" id="CAMKVN010024723">
    <property type="protein sequence ID" value="CAI2200574.1"/>
    <property type="molecule type" value="Genomic_DNA"/>
</dbReference>
<dbReference type="AlphaFoldDB" id="A0A9W4TD85"/>
<dbReference type="Proteomes" id="UP001153678">
    <property type="component" value="Unassembled WGS sequence"/>
</dbReference>
<protein>
    <submittedName>
        <fullName evidence="1">4470_t:CDS:1</fullName>
    </submittedName>
</protein>